<evidence type="ECO:0000256" key="2">
    <source>
        <dbReference type="ARBA" id="ARBA00004389"/>
    </source>
</evidence>
<keyword evidence="4" id="KW-0805">Transcription regulation</keyword>
<evidence type="ECO:0000313" key="11">
    <source>
        <dbReference type="EnsemblPlants" id="KEH41415"/>
    </source>
</evidence>
<dbReference type="EMBL" id="CM001217">
    <property type="protein sequence ID" value="KEH41415.1"/>
    <property type="molecule type" value="Genomic_DNA"/>
</dbReference>
<comment type="subcellular location">
    <subcellularLocation>
        <location evidence="2">Endoplasmic reticulum membrane</location>
        <topology evidence="2">Single-pass membrane protein</topology>
    </subcellularLocation>
    <subcellularLocation>
        <location evidence="1">Nucleus</location>
    </subcellularLocation>
</comment>
<sequence>MDTFEPQIDFESLFAEYEVADFLQEDDINPSVSVADTPSPLSEIENLLMSDAEGIASSSSDSDYHKLLQDILVDPIPLSDDQGFVLSDEARVDPVTPQEVPPEPVSKKQIRQMRNRDAAVKSRERKKVYVKNLETKSRYFEGECRRLEHLLQCCYAENHALRLCLQSRGGFGAPMTMQESAVLLLESLLLGSLLWFLGIMCQLSLPLPLSLTTVLPPRENMDHKGLRRVALKGPNSNNISDYFLTRSFVKSRRCQASRTKMKFDFIML</sequence>
<comment type="similarity">
    <text evidence="3">Belongs to the bZIP family.</text>
</comment>
<reference evidence="11" key="3">
    <citation type="submission" date="2015-04" db="UniProtKB">
        <authorList>
            <consortium name="EnsemblPlants"/>
        </authorList>
    </citation>
    <scope>IDENTIFICATION</scope>
    <source>
        <strain evidence="11">cv. Jemalong A17</strain>
    </source>
</reference>
<dbReference type="Gramene" id="rna2599">
    <property type="protein sequence ID" value="RHN78931.1"/>
    <property type="gene ID" value="gene2599"/>
</dbReference>
<dbReference type="AlphaFoldDB" id="A0A072VTK0"/>
<dbReference type="Pfam" id="PF00170">
    <property type="entry name" value="bZIP_1"/>
    <property type="match status" value="1"/>
</dbReference>
<evidence type="ECO:0000256" key="3">
    <source>
        <dbReference type="ARBA" id="ARBA00007163"/>
    </source>
</evidence>
<dbReference type="OrthoDB" id="674948at2759"/>
<dbReference type="PROSITE" id="PS50217">
    <property type="entry name" value="BZIP"/>
    <property type="match status" value="1"/>
</dbReference>
<dbReference type="SMR" id="A0A072VTK0"/>
<dbReference type="EnsemblPlants" id="KEH41415">
    <property type="protein sequence ID" value="KEH41415"/>
    <property type="gene ID" value="MTR_1g050502"/>
</dbReference>
<dbReference type="PANTHER" id="PTHR47416">
    <property type="entry name" value="BASIC-LEUCINE ZIPPER TRANSCRIPTION FACTOR F-RELATED"/>
    <property type="match status" value="1"/>
</dbReference>
<gene>
    <name evidence="11" type="primary">25483259</name>
    <name evidence="9" type="ordered locus">MTR_1g050502</name>
    <name evidence="10" type="ORF">MtrunA17_Chr1g0171291</name>
</gene>
<evidence type="ECO:0000256" key="4">
    <source>
        <dbReference type="ARBA" id="ARBA00023015"/>
    </source>
</evidence>
<evidence type="ECO:0000313" key="13">
    <source>
        <dbReference type="Proteomes" id="UP000265566"/>
    </source>
</evidence>
<dbReference type="InterPro" id="IPR046347">
    <property type="entry name" value="bZIP_sf"/>
</dbReference>
<keyword evidence="12" id="KW-1185">Reference proteome</keyword>
<feature type="domain" description="BZIP" evidence="8">
    <location>
        <begin position="105"/>
        <end position="148"/>
    </location>
</feature>
<accession>A0A072VTK0</accession>
<evidence type="ECO:0000313" key="9">
    <source>
        <dbReference type="EMBL" id="KEH41415.1"/>
    </source>
</evidence>
<evidence type="ECO:0000256" key="5">
    <source>
        <dbReference type="ARBA" id="ARBA00023125"/>
    </source>
</evidence>
<dbReference type="GO" id="GO:0030968">
    <property type="term" value="P:endoplasmic reticulum unfolded protein response"/>
    <property type="evidence" value="ECO:0007669"/>
    <property type="project" value="EnsemblPlants"/>
</dbReference>
<evidence type="ECO:0000259" key="8">
    <source>
        <dbReference type="PROSITE" id="PS50217"/>
    </source>
</evidence>
<dbReference type="SMART" id="SM00338">
    <property type="entry name" value="BRLZ"/>
    <property type="match status" value="1"/>
</dbReference>
<dbReference type="Proteomes" id="UP000002051">
    <property type="component" value="Unassembled WGS sequence"/>
</dbReference>
<dbReference type="SUPFAM" id="SSF57959">
    <property type="entry name" value="Leucine zipper domain"/>
    <property type="match status" value="1"/>
</dbReference>
<dbReference type="InterPro" id="IPR004827">
    <property type="entry name" value="bZIP"/>
</dbReference>
<keyword evidence="7" id="KW-0539">Nucleus</keyword>
<evidence type="ECO:0000256" key="7">
    <source>
        <dbReference type="ARBA" id="ARBA00023242"/>
    </source>
</evidence>
<evidence type="ECO:0000256" key="6">
    <source>
        <dbReference type="ARBA" id="ARBA00023163"/>
    </source>
</evidence>
<dbReference type="GO" id="GO:0043565">
    <property type="term" value="F:sequence-specific DNA binding"/>
    <property type="evidence" value="ECO:0007669"/>
    <property type="project" value="EnsemblPlants"/>
</dbReference>
<dbReference type="EMBL" id="PSQE01000001">
    <property type="protein sequence ID" value="RHN78931.1"/>
    <property type="molecule type" value="Genomic_DNA"/>
</dbReference>
<reference evidence="9 12" key="2">
    <citation type="journal article" date="2014" name="BMC Genomics">
        <title>An improved genome release (version Mt4.0) for the model legume Medicago truncatula.</title>
        <authorList>
            <person name="Tang H."/>
            <person name="Krishnakumar V."/>
            <person name="Bidwell S."/>
            <person name="Rosen B."/>
            <person name="Chan A."/>
            <person name="Zhou S."/>
            <person name="Gentzbittel L."/>
            <person name="Childs K.L."/>
            <person name="Yandell M."/>
            <person name="Gundlach H."/>
            <person name="Mayer K.F."/>
            <person name="Schwartz D.C."/>
            <person name="Town C.D."/>
        </authorList>
    </citation>
    <scope>GENOME REANNOTATION</scope>
    <source>
        <strain evidence="9">A17</strain>
        <strain evidence="11 12">cv. Jemalong A17</strain>
    </source>
</reference>
<reference evidence="10" key="5">
    <citation type="journal article" date="2018" name="Nat. Plants">
        <title>Whole-genome landscape of Medicago truncatula symbiotic genes.</title>
        <authorList>
            <person name="Pecrix Y."/>
            <person name="Gamas P."/>
            <person name="Carrere S."/>
        </authorList>
    </citation>
    <scope>NUCLEOTIDE SEQUENCE</scope>
    <source>
        <tissue evidence="10">Leaves</tissue>
    </source>
</reference>
<dbReference type="GO" id="GO:0005789">
    <property type="term" value="C:endoplasmic reticulum membrane"/>
    <property type="evidence" value="ECO:0007669"/>
    <property type="project" value="UniProtKB-SubCell"/>
</dbReference>
<keyword evidence="5" id="KW-0238">DNA-binding</keyword>
<evidence type="ECO:0000256" key="1">
    <source>
        <dbReference type="ARBA" id="ARBA00004123"/>
    </source>
</evidence>
<organism evidence="9 12">
    <name type="scientific">Medicago truncatula</name>
    <name type="common">Barrel medic</name>
    <name type="synonym">Medicago tribuloides</name>
    <dbReference type="NCBI Taxonomy" id="3880"/>
    <lineage>
        <taxon>Eukaryota</taxon>
        <taxon>Viridiplantae</taxon>
        <taxon>Streptophyta</taxon>
        <taxon>Embryophyta</taxon>
        <taxon>Tracheophyta</taxon>
        <taxon>Spermatophyta</taxon>
        <taxon>Magnoliopsida</taxon>
        <taxon>eudicotyledons</taxon>
        <taxon>Gunneridae</taxon>
        <taxon>Pentapetalae</taxon>
        <taxon>rosids</taxon>
        <taxon>fabids</taxon>
        <taxon>Fabales</taxon>
        <taxon>Fabaceae</taxon>
        <taxon>Papilionoideae</taxon>
        <taxon>50 kb inversion clade</taxon>
        <taxon>NPAAA clade</taxon>
        <taxon>Hologalegina</taxon>
        <taxon>IRL clade</taxon>
        <taxon>Trifolieae</taxon>
        <taxon>Medicago</taxon>
    </lineage>
</organism>
<reference evidence="13" key="4">
    <citation type="journal article" date="2018" name="Nat. Plants">
        <title>Whole-genome landscape of Medicago truncatula symbiotic genes.</title>
        <authorList>
            <person name="Pecrix Y."/>
            <person name="Staton S.E."/>
            <person name="Sallet E."/>
            <person name="Lelandais-Briere C."/>
            <person name="Moreau S."/>
            <person name="Carrere S."/>
            <person name="Blein T."/>
            <person name="Jardinaud M.F."/>
            <person name="Latrasse D."/>
            <person name="Zouine M."/>
            <person name="Zahm M."/>
            <person name="Kreplak J."/>
            <person name="Mayjonade B."/>
            <person name="Satge C."/>
            <person name="Perez M."/>
            <person name="Cauet S."/>
            <person name="Marande W."/>
            <person name="Chantry-Darmon C."/>
            <person name="Lopez-Roques C."/>
            <person name="Bouchez O."/>
            <person name="Berard A."/>
            <person name="Debelle F."/>
            <person name="Munos S."/>
            <person name="Bendahmane A."/>
            <person name="Berges H."/>
            <person name="Niebel A."/>
            <person name="Buitink J."/>
            <person name="Frugier F."/>
            <person name="Benhamed M."/>
            <person name="Crespi M."/>
            <person name="Gouzy J."/>
            <person name="Gamas P."/>
        </authorList>
    </citation>
    <scope>NUCLEOTIDE SEQUENCE [LARGE SCALE GENOMIC DNA]</scope>
    <source>
        <strain evidence="13">cv. Jemalong A17</strain>
    </source>
</reference>
<proteinExistence type="inferred from homology"/>
<name>A0A072VTK0_MEDTR</name>
<dbReference type="HOGENOM" id="CLU_054669_1_0_1"/>
<evidence type="ECO:0000313" key="12">
    <source>
        <dbReference type="Proteomes" id="UP000002051"/>
    </source>
</evidence>
<dbReference type="PANTHER" id="PTHR47416:SF8">
    <property type="entry name" value="BASIC-LEUCINE ZIPPER TRANSCRIPTION FACTOR E-RELATED"/>
    <property type="match status" value="1"/>
</dbReference>
<dbReference type="GO" id="GO:0003700">
    <property type="term" value="F:DNA-binding transcription factor activity"/>
    <property type="evidence" value="ECO:0007669"/>
    <property type="project" value="EnsemblPlants"/>
</dbReference>
<dbReference type="PROSITE" id="PS00036">
    <property type="entry name" value="BZIP_BASIC"/>
    <property type="match status" value="1"/>
</dbReference>
<dbReference type="STRING" id="3880.A0A072VTK0"/>
<dbReference type="Gene3D" id="1.20.5.170">
    <property type="match status" value="1"/>
</dbReference>
<dbReference type="Proteomes" id="UP000265566">
    <property type="component" value="Chromosome 1"/>
</dbReference>
<dbReference type="GO" id="GO:0005634">
    <property type="term" value="C:nucleus"/>
    <property type="evidence" value="ECO:0007669"/>
    <property type="project" value="UniProtKB-SubCell"/>
</dbReference>
<protein>
    <submittedName>
        <fullName evidence="9">BZIP transcription factor</fullName>
    </submittedName>
    <submittedName>
        <fullName evidence="10">Putative transcription factor bZIP family</fullName>
    </submittedName>
</protein>
<dbReference type="CDD" id="cd14704">
    <property type="entry name" value="bZIP_HY5-like"/>
    <property type="match status" value="1"/>
</dbReference>
<dbReference type="KEGG" id="mtr:25483259"/>
<reference evidence="9 12" key="1">
    <citation type="journal article" date="2011" name="Nature">
        <title>The Medicago genome provides insight into the evolution of rhizobial symbioses.</title>
        <authorList>
            <person name="Young N.D."/>
            <person name="Debelle F."/>
            <person name="Oldroyd G.E."/>
            <person name="Geurts R."/>
            <person name="Cannon S.B."/>
            <person name="Udvardi M.K."/>
            <person name="Benedito V.A."/>
            <person name="Mayer K.F."/>
            <person name="Gouzy J."/>
            <person name="Schoof H."/>
            <person name="Van de Peer Y."/>
            <person name="Proost S."/>
            <person name="Cook D.R."/>
            <person name="Meyers B.C."/>
            <person name="Spannagl M."/>
            <person name="Cheung F."/>
            <person name="De Mita S."/>
            <person name="Krishnakumar V."/>
            <person name="Gundlach H."/>
            <person name="Zhou S."/>
            <person name="Mudge J."/>
            <person name="Bharti A.K."/>
            <person name="Murray J.D."/>
            <person name="Naoumkina M.A."/>
            <person name="Rosen B."/>
            <person name="Silverstein K.A."/>
            <person name="Tang H."/>
            <person name="Rombauts S."/>
            <person name="Zhao P.X."/>
            <person name="Zhou P."/>
            <person name="Barbe V."/>
            <person name="Bardou P."/>
            <person name="Bechner M."/>
            <person name="Bellec A."/>
            <person name="Berger A."/>
            <person name="Berges H."/>
            <person name="Bidwell S."/>
            <person name="Bisseling T."/>
            <person name="Choisne N."/>
            <person name="Couloux A."/>
            <person name="Denny R."/>
            <person name="Deshpande S."/>
            <person name="Dai X."/>
            <person name="Doyle J.J."/>
            <person name="Dudez A.M."/>
            <person name="Farmer A.D."/>
            <person name="Fouteau S."/>
            <person name="Franken C."/>
            <person name="Gibelin C."/>
            <person name="Gish J."/>
            <person name="Goldstein S."/>
            <person name="Gonzalez A.J."/>
            <person name="Green P.J."/>
            <person name="Hallab A."/>
            <person name="Hartog M."/>
            <person name="Hua A."/>
            <person name="Humphray S.J."/>
            <person name="Jeong D.H."/>
            <person name="Jing Y."/>
            <person name="Jocker A."/>
            <person name="Kenton S.M."/>
            <person name="Kim D.J."/>
            <person name="Klee K."/>
            <person name="Lai H."/>
            <person name="Lang C."/>
            <person name="Lin S."/>
            <person name="Macmil S.L."/>
            <person name="Magdelenat G."/>
            <person name="Matthews L."/>
            <person name="McCorrison J."/>
            <person name="Monaghan E.L."/>
            <person name="Mun J.H."/>
            <person name="Najar F.Z."/>
            <person name="Nicholson C."/>
            <person name="Noirot C."/>
            <person name="O'Bleness M."/>
            <person name="Paule C.R."/>
            <person name="Poulain J."/>
            <person name="Prion F."/>
            <person name="Qin B."/>
            <person name="Qu C."/>
            <person name="Retzel E.F."/>
            <person name="Riddle C."/>
            <person name="Sallet E."/>
            <person name="Samain S."/>
            <person name="Samson N."/>
            <person name="Sanders I."/>
            <person name="Saurat O."/>
            <person name="Scarpelli C."/>
            <person name="Schiex T."/>
            <person name="Segurens B."/>
            <person name="Severin A.J."/>
            <person name="Sherrier D.J."/>
            <person name="Shi R."/>
            <person name="Sims S."/>
            <person name="Singer S.R."/>
            <person name="Sinharoy S."/>
            <person name="Sterck L."/>
            <person name="Viollet A."/>
            <person name="Wang B.B."/>
            <person name="Wang K."/>
            <person name="Wang M."/>
            <person name="Wang X."/>
            <person name="Warfsmann J."/>
            <person name="Weissenbach J."/>
            <person name="White D.D."/>
            <person name="White J.D."/>
            <person name="Wiley G.B."/>
            <person name="Wincker P."/>
            <person name="Xing Y."/>
            <person name="Yang L."/>
            <person name="Yao Z."/>
            <person name="Ying F."/>
            <person name="Zhai J."/>
            <person name="Zhou L."/>
            <person name="Zuber A."/>
            <person name="Denarie J."/>
            <person name="Dixon R.A."/>
            <person name="May G.D."/>
            <person name="Schwartz D.C."/>
            <person name="Rogers J."/>
            <person name="Quetier F."/>
            <person name="Town C.D."/>
            <person name="Roe B.A."/>
        </authorList>
    </citation>
    <scope>NUCLEOTIDE SEQUENCE [LARGE SCALE GENOMIC DNA]</scope>
    <source>
        <strain evidence="9">A17</strain>
        <strain evidence="11 12">cv. Jemalong A17</strain>
    </source>
</reference>
<dbReference type="ExpressionAtlas" id="A0A072VTK0">
    <property type="expression patterns" value="differential"/>
</dbReference>
<keyword evidence="6" id="KW-0804">Transcription</keyword>
<evidence type="ECO:0000313" key="10">
    <source>
        <dbReference type="EMBL" id="RHN78931.1"/>
    </source>
</evidence>